<dbReference type="AlphaFoldDB" id="A0A326TWT4"/>
<evidence type="ECO:0000256" key="2">
    <source>
        <dbReference type="ARBA" id="ARBA00023163"/>
    </source>
</evidence>
<feature type="domain" description="Bacterial transcriptional activator" evidence="3">
    <location>
        <begin position="118"/>
        <end position="260"/>
    </location>
</feature>
<keyword evidence="1" id="KW-0805">Transcription regulation</keyword>
<evidence type="ECO:0000256" key="1">
    <source>
        <dbReference type="ARBA" id="ARBA00023015"/>
    </source>
</evidence>
<dbReference type="SUPFAM" id="SSF48452">
    <property type="entry name" value="TPR-like"/>
    <property type="match status" value="2"/>
</dbReference>
<dbReference type="InterPro" id="IPR011990">
    <property type="entry name" value="TPR-like_helical_dom_sf"/>
</dbReference>
<organism evidence="4 5">
    <name type="scientific">Thermosporothrix hazakensis</name>
    <dbReference type="NCBI Taxonomy" id="644383"/>
    <lineage>
        <taxon>Bacteria</taxon>
        <taxon>Bacillati</taxon>
        <taxon>Chloroflexota</taxon>
        <taxon>Ktedonobacteria</taxon>
        <taxon>Ktedonobacterales</taxon>
        <taxon>Thermosporotrichaceae</taxon>
        <taxon>Thermosporothrix</taxon>
    </lineage>
</organism>
<sequence length="675" mass="76617">MRRGDNNTALFRVWTLGALTIERRIGPDDWKVVPEHEWGSTSTYAKYTRSLLGLLLTYHQRTVTKTTILHRLWATMNSETALHRATSKLRAILTPAGQQSLLSTRERFALPDQAFIWVDADAAEAMINAAEMPGVGSSDRIPLLEAALALFQRGTYLEHEDGIWCLGRRGELERLASRCHHWLADAYLATGNEKAAEQLANALLRHDPLNERAIIVLLQALYRQGFPREALQTYQQAKSLYERNTLPFPAHIDTVYQKLLRDEDREPYEVNQSKRQVQETKENSIQAHERYTESQKALLQAGTFSLDTPSAEQAELEWTITSSLPFFLKHVISQHTSLDLVHFRERFLTILHLHRTSTAQQTLQELSRDIHSLEQYVRHIQAEELSPLREIIYSNALLAAKIAKDQNDYILAYAYAYHAIRFASASSNDALLAVAHYLRGCVSLEWGLFGSSPHDMLKRIGESITDYQHVLKLAQESETVHAQLRGLTMLQLSRAQGALARVMPSIPINVALDLADEATNMIARQPLENPQTCLLMTGTLSGLHQGGYHLMRASIWNMIGVPEQAIIELSHLQRLQTQTYARDETRSQAWSILTFAEALLRLGEYPEALRKTKDALVTCQAIHSLQNITMITQIYQHFLTSSYGNKAEVREIGDMLYEWYGKTIFPSTASHETRA</sequence>
<dbReference type="InterPro" id="IPR036388">
    <property type="entry name" value="WH-like_DNA-bd_sf"/>
</dbReference>
<dbReference type="EMBL" id="QKUF01000041">
    <property type="protein sequence ID" value="PZW20719.1"/>
    <property type="molecule type" value="Genomic_DNA"/>
</dbReference>
<name>A0A326TWT4_THEHA</name>
<dbReference type="GO" id="GO:0003677">
    <property type="term" value="F:DNA binding"/>
    <property type="evidence" value="ECO:0007669"/>
    <property type="project" value="TreeGrafter"/>
</dbReference>
<dbReference type="GO" id="GO:0006355">
    <property type="term" value="P:regulation of DNA-templated transcription"/>
    <property type="evidence" value="ECO:0007669"/>
    <property type="project" value="TreeGrafter"/>
</dbReference>
<dbReference type="RefSeq" id="WP_111326094.1">
    <property type="nucleotide sequence ID" value="NZ_BIFX01000001.1"/>
</dbReference>
<evidence type="ECO:0000313" key="4">
    <source>
        <dbReference type="EMBL" id="PZW20719.1"/>
    </source>
</evidence>
<dbReference type="Pfam" id="PF03704">
    <property type="entry name" value="BTAD"/>
    <property type="match status" value="1"/>
</dbReference>
<dbReference type="Gene3D" id="1.25.40.10">
    <property type="entry name" value="Tetratricopeptide repeat domain"/>
    <property type="match status" value="1"/>
</dbReference>
<keyword evidence="5" id="KW-1185">Reference proteome</keyword>
<accession>A0A326TWT4</accession>
<dbReference type="PANTHER" id="PTHR35807:SF1">
    <property type="entry name" value="TRANSCRIPTIONAL REGULATOR REDD"/>
    <property type="match status" value="1"/>
</dbReference>
<evidence type="ECO:0000313" key="5">
    <source>
        <dbReference type="Proteomes" id="UP000248806"/>
    </source>
</evidence>
<dbReference type="SMART" id="SM01043">
    <property type="entry name" value="BTAD"/>
    <property type="match status" value="1"/>
</dbReference>
<dbReference type="InterPro" id="IPR051677">
    <property type="entry name" value="AfsR-DnrI-RedD_regulator"/>
</dbReference>
<dbReference type="PANTHER" id="PTHR35807">
    <property type="entry name" value="TRANSCRIPTIONAL REGULATOR REDD-RELATED"/>
    <property type="match status" value="1"/>
</dbReference>
<dbReference type="Proteomes" id="UP000248806">
    <property type="component" value="Unassembled WGS sequence"/>
</dbReference>
<keyword evidence="2" id="KW-0804">Transcription</keyword>
<comment type="caution">
    <text evidence="4">The sequence shown here is derived from an EMBL/GenBank/DDBJ whole genome shotgun (WGS) entry which is preliminary data.</text>
</comment>
<reference evidence="4 5" key="1">
    <citation type="submission" date="2018-06" db="EMBL/GenBank/DDBJ databases">
        <title>Genomic Encyclopedia of Archaeal and Bacterial Type Strains, Phase II (KMG-II): from individual species to whole genera.</title>
        <authorList>
            <person name="Goeker M."/>
        </authorList>
    </citation>
    <scope>NUCLEOTIDE SEQUENCE [LARGE SCALE GENOMIC DNA]</scope>
    <source>
        <strain evidence="4 5">ATCC BAA-1881</strain>
    </source>
</reference>
<dbReference type="Gene3D" id="1.10.10.10">
    <property type="entry name" value="Winged helix-like DNA-binding domain superfamily/Winged helix DNA-binding domain"/>
    <property type="match status" value="1"/>
</dbReference>
<dbReference type="InterPro" id="IPR005158">
    <property type="entry name" value="BTAD"/>
</dbReference>
<dbReference type="OrthoDB" id="10021386at2"/>
<protein>
    <submittedName>
        <fullName evidence="4">Transcriptional activator</fullName>
    </submittedName>
</protein>
<evidence type="ECO:0000259" key="3">
    <source>
        <dbReference type="SMART" id="SM01043"/>
    </source>
</evidence>
<gene>
    <name evidence="4" type="ORF">EI42_05865</name>
</gene>
<proteinExistence type="predicted"/>